<dbReference type="OrthoDB" id="1157940at2"/>
<dbReference type="AlphaFoldDB" id="A0A2V4BNX6"/>
<reference evidence="1 2" key="1">
    <citation type="submission" date="2018-05" db="EMBL/GenBank/DDBJ databases">
        <title>Flavobacterium sp. strain IMCC34759, incomplete genome.</title>
        <authorList>
            <person name="Joung Y."/>
            <person name="Cho J."/>
        </authorList>
    </citation>
    <scope>NUCLEOTIDE SEQUENCE [LARGE SCALE GENOMIC DNA]</scope>
    <source>
        <strain evidence="1 2">IMCC34759</strain>
    </source>
</reference>
<dbReference type="Pfam" id="PF13644">
    <property type="entry name" value="DKNYY"/>
    <property type="match status" value="2"/>
</dbReference>
<organism evidence="1 2">
    <name type="scientific">Flavobacterium cheongpyeongense</name>
    <dbReference type="NCBI Taxonomy" id="2212651"/>
    <lineage>
        <taxon>Bacteria</taxon>
        <taxon>Pseudomonadati</taxon>
        <taxon>Bacteroidota</taxon>
        <taxon>Flavobacteriia</taxon>
        <taxon>Flavobacteriales</taxon>
        <taxon>Flavobacteriaceae</taxon>
        <taxon>Flavobacterium</taxon>
    </lineage>
</organism>
<protein>
    <recommendedName>
        <fullName evidence="3">DKNYY family protein</fullName>
    </recommendedName>
</protein>
<evidence type="ECO:0008006" key="3">
    <source>
        <dbReference type="Google" id="ProtNLM"/>
    </source>
</evidence>
<name>A0A2V4BNX6_9FLAO</name>
<gene>
    <name evidence="1" type="ORF">DMB65_12750</name>
</gene>
<evidence type="ECO:0000313" key="2">
    <source>
        <dbReference type="Proteomes" id="UP000247903"/>
    </source>
</evidence>
<evidence type="ECO:0000313" key="1">
    <source>
        <dbReference type="EMBL" id="PXY40467.1"/>
    </source>
</evidence>
<comment type="caution">
    <text evidence="1">The sequence shown here is derived from an EMBL/GenBank/DDBJ whole genome shotgun (WGS) entry which is preliminary data.</text>
</comment>
<dbReference type="RefSeq" id="WP_110307022.1">
    <property type="nucleotide sequence ID" value="NZ_QJHK01000010.1"/>
</dbReference>
<dbReference type="InterPro" id="IPR027375">
    <property type="entry name" value="DKNYY"/>
</dbReference>
<proteinExistence type="predicted"/>
<keyword evidence="2" id="KW-1185">Reference proteome</keyword>
<sequence>MKVFFIILAVVVLIFLGIRYFLFRIGDPVNNKVSDSYFYHYRKNLIVHSPMGNWFELGYFESDADVESFQPINRDFGKDKSNVFWKGRKQAVDYATFQVDTTGIIKDKNHVYTTNGKEYNFLGIIEGADPKSYQPLDPSLPDYKRISWFKDNNAVYYRSKKTQGDPTTFKPLNDAIAVDANYIYSIINQRGEGIYAFEVDEVIRKYKRIAGEIKIVNDTYVQIGNAVVSAFTKDEFTLHTFETIKSTKEVNYFTIVVNDTLIYKGIAYPEIDIQSFEPLDYGYCKDKKSVYYDGKKITGASISDFEIISPDYAKDNKNVFYKNSIAEKANPKTFKKTSESDVWEDGTNKFREGKILQGKLK</sequence>
<dbReference type="Proteomes" id="UP000247903">
    <property type="component" value="Unassembled WGS sequence"/>
</dbReference>
<accession>A0A2V4BNX6</accession>
<dbReference type="EMBL" id="QJHK01000010">
    <property type="protein sequence ID" value="PXY40467.1"/>
    <property type="molecule type" value="Genomic_DNA"/>
</dbReference>